<dbReference type="InterPro" id="IPR000620">
    <property type="entry name" value="EamA_dom"/>
</dbReference>
<gene>
    <name evidence="8" type="ORF">BN112_2198</name>
</gene>
<evidence type="ECO:0000256" key="4">
    <source>
        <dbReference type="ARBA" id="ARBA00022989"/>
    </source>
</evidence>
<feature type="transmembrane region" description="Helical" evidence="6">
    <location>
        <begin position="141"/>
        <end position="159"/>
    </location>
</feature>
<dbReference type="InterPro" id="IPR050638">
    <property type="entry name" value="AA-Vitamin_Transporters"/>
</dbReference>
<comment type="similarity">
    <text evidence="2">Belongs to the EamA transporter family.</text>
</comment>
<dbReference type="PANTHER" id="PTHR32322:SF2">
    <property type="entry name" value="EAMA DOMAIN-CONTAINING PROTEIN"/>
    <property type="match status" value="1"/>
</dbReference>
<proteinExistence type="inferred from homology"/>
<dbReference type="GeneID" id="56480065"/>
<feature type="transmembrane region" description="Helical" evidence="6">
    <location>
        <begin position="260"/>
        <end position="279"/>
    </location>
</feature>
<organism evidence="8 9">
    <name type="scientific">Bordetella bronchiseptica 253</name>
    <dbReference type="NCBI Taxonomy" id="568707"/>
    <lineage>
        <taxon>Bacteria</taxon>
        <taxon>Pseudomonadati</taxon>
        <taxon>Pseudomonadota</taxon>
        <taxon>Betaproteobacteria</taxon>
        <taxon>Burkholderiales</taxon>
        <taxon>Alcaligenaceae</taxon>
        <taxon>Bordetella</taxon>
    </lineage>
</organism>
<evidence type="ECO:0000259" key="7">
    <source>
        <dbReference type="Pfam" id="PF00892"/>
    </source>
</evidence>
<evidence type="ECO:0000256" key="5">
    <source>
        <dbReference type="ARBA" id="ARBA00023136"/>
    </source>
</evidence>
<feature type="transmembrane region" description="Helical" evidence="6">
    <location>
        <begin position="83"/>
        <end position="107"/>
    </location>
</feature>
<evidence type="ECO:0000313" key="8">
    <source>
        <dbReference type="EMBL" id="CCJ54115.1"/>
    </source>
</evidence>
<sequence>MLPAMSRSSSPPLAPARRTRGGHACLALAMVLAGSTVPASKLIAAEVAPFTATAIRLGLALPVFLLLMRATGARWPRPGRRDACLLALQAAAGSVGYTALLIAGLRLTSAADAAVVIGTLPAVTALLAMAVLRERPPPRTLAAIALAAAGVLVLVGGRTDGAPGSLAGNLLVLGAVVCEGLFILLSKRLRAPIAPLPLSAALTAIGAVLAGAAALAEAPWHAAFGGPALAVLAYYAWLPTVAGFVLWYAGLARASASEAALFTALAPVAAVLLAALALGETVGPRQAAGIGCVLAAVLALRPGGDKQSQKENIK</sequence>
<evidence type="ECO:0000256" key="3">
    <source>
        <dbReference type="ARBA" id="ARBA00022692"/>
    </source>
</evidence>
<keyword evidence="3 6" id="KW-0812">Transmembrane</keyword>
<feature type="transmembrane region" description="Helical" evidence="6">
    <location>
        <begin position="54"/>
        <end position="71"/>
    </location>
</feature>
<evidence type="ECO:0000256" key="6">
    <source>
        <dbReference type="SAM" id="Phobius"/>
    </source>
</evidence>
<accession>A0A0C6P682</accession>
<dbReference type="OrthoDB" id="8925227at2"/>
<keyword evidence="5 6" id="KW-0472">Membrane</keyword>
<protein>
    <submittedName>
        <fullName evidence="8">Putative membrane protein</fullName>
    </submittedName>
</protein>
<feature type="domain" description="EamA" evidence="7">
    <location>
        <begin position="22"/>
        <end position="155"/>
    </location>
</feature>
<dbReference type="RefSeq" id="WP_003809178.1">
    <property type="nucleotide sequence ID" value="NC_019382.1"/>
</dbReference>
<dbReference type="AlphaFoldDB" id="A0A0C6P682"/>
<dbReference type="Pfam" id="PF00892">
    <property type="entry name" value="EamA"/>
    <property type="match status" value="2"/>
</dbReference>
<feature type="transmembrane region" description="Helical" evidence="6">
    <location>
        <begin position="165"/>
        <end position="184"/>
    </location>
</feature>
<dbReference type="SUPFAM" id="SSF103481">
    <property type="entry name" value="Multidrug resistance efflux transporter EmrE"/>
    <property type="match status" value="2"/>
</dbReference>
<comment type="subcellular location">
    <subcellularLocation>
        <location evidence="1">Membrane</location>
        <topology evidence="1">Multi-pass membrane protein</topology>
    </subcellularLocation>
</comment>
<evidence type="ECO:0000256" key="2">
    <source>
        <dbReference type="ARBA" id="ARBA00007362"/>
    </source>
</evidence>
<dbReference type="InterPro" id="IPR037185">
    <property type="entry name" value="EmrE-like"/>
</dbReference>
<evidence type="ECO:0000256" key="1">
    <source>
        <dbReference type="ARBA" id="ARBA00004141"/>
    </source>
</evidence>
<feature type="transmembrane region" description="Helical" evidence="6">
    <location>
        <begin position="285"/>
        <end position="304"/>
    </location>
</feature>
<feature type="domain" description="EamA" evidence="7">
    <location>
        <begin position="167"/>
        <end position="299"/>
    </location>
</feature>
<dbReference type="PANTHER" id="PTHR32322">
    <property type="entry name" value="INNER MEMBRANE TRANSPORTER"/>
    <property type="match status" value="1"/>
</dbReference>
<evidence type="ECO:0000313" key="9">
    <source>
        <dbReference type="Proteomes" id="UP000007564"/>
    </source>
</evidence>
<dbReference type="HOGENOM" id="CLU_033863_4_3_4"/>
<keyword evidence="4 6" id="KW-1133">Transmembrane helix</keyword>
<dbReference type="GO" id="GO:0016020">
    <property type="term" value="C:membrane"/>
    <property type="evidence" value="ECO:0007669"/>
    <property type="project" value="UniProtKB-SubCell"/>
</dbReference>
<feature type="transmembrane region" description="Helical" evidence="6">
    <location>
        <begin position="113"/>
        <end position="132"/>
    </location>
</feature>
<name>A0A0C6P682_BORBO</name>
<reference evidence="8 9" key="1">
    <citation type="journal article" date="2012" name="BMC Genomics">
        <title>Comparative genomics of the classical Bordetella subspecies: the evolution and exchange of virulence-associated diversity amongst closely related pathogens.</title>
        <authorList>
            <person name="Park J."/>
            <person name="Zhang Y."/>
            <person name="Buboltz A.M."/>
            <person name="Zhang X."/>
            <person name="Schuster S.C."/>
            <person name="Ahuja U."/>
            <person name="Liu M."/>
            <person name="Miller J.F."/>
            <person name="Sebaihia M."/>
            <person name="Bentley S.D."/>
            <person name="Parkhill J."/>
            <person name="Harvill E.T."/>
        </authorList>
    </citation>
    <scope>NUCLEOTIDE SEQUENCE [LARGE SCALE GENOMIC DNA]</scope>
    <source>
        <strain evidence="8 9">253</strain>
    </source>
</reference>
<dbReference type="EMBL" id="HE965806">
    <property type="protein sequence ID" value="CCJ54115.1"/>
    <property type="molecule type" value="Genomic_DNA"/>
</dbReference>
<feature type="transmembrane region" description="Helical" evidence="6">
    <location>
        <begin position="196"/>
        <end position="216"/>
    </location>
</feature>
<dbReference type="Proteomes" id="UP000007564">
    <property type="component" value="Chromosome"/>
</dbReference>
<feature type="transmembrane region" description="Helical" evidence="6">
    <location>
        <begin position="228"/>
        <end position="248"/>
    </location>
</feature>
<dbReference type="KEGG" id="bbh:BN112_2198"/>